<name>L1NHZ8_9BACT</name>
<dbReference type="Pfam" id="PF05342">
    <property type="entry name" value="Peptidase_M26_N"/>
    <property type="match status" value="1"/>
</dbReference>
<keyword evidence="4" id="KW-1185">Reference proteome</keyword>
<dbReference type="OrthoDB" id="1082012at2"/>
<organism evidence="3 4">
    <name type="scientific">Hoylesella saccharolytica F0055</name>
    <dbReference type="NCBI Taxonomy" id="1127699"/>
    <lineage>
        <taxon>Bacteria</taxon>
        <taxon>Pseudomonadati</taxon>
        <taxon>Bacteroidota</taxon>
        <taxon>Bacteroidia</taxon>
        <taxon>Bacteroidales</taxon>
        <taxon>Prevotellaceae</taxon>
        <taxon>Hoylesella</taxon>
    </lineage>
</organism>
<gene>
    <name evidence="3" type="ORF">HMPREF9151_00489</name>
</gene>
<evidence type="ECO:0000313" key="4">
    <source>
        <dbReference type="Proteomes" id="UP000010433"/>
    </source>
</evidence>
<sequence length="1229" mass="127653">MFKPLLQLKKSLVLTIALMASMGVYAQTQITDEAGLKAIANDLAGNYVLANDITLSGEWIPIGTSTNPFTGSFDGGGHFIKGLTIQSGADDVGFFGFIKNATVSNVRFTGARIAGNKQAGILAGQAISSEISKVFTSGVLTGYDHIGGIVGDARGDSGNGEFTTISDCFSTAGAFSTTHQGGGIAGWTNAGVFTHVLFLGSATARNNGAGGIVSIIDGGTASVKRSVGAPVMLSGAKDRTHSIAGWANGGSFIGENNLSSAATTVYTAGAVTDINTLAGDLQGTITSVEDLKKAATYTGIGFDAATWTLTDGSYPLLAGMTYPIDGDGISVRTLPKKCVKDQSFETGAISPLGRTVKIESSNPSAVTVEGTTLKFVGLGSAVITYTTDADAFSTGATLTQNITVEDMNYNLATVEDLKNIANNLNGTYKLMNDIDLGAEVWVPLGTFTGSLDGQGHVIKNMKITKTGNCIGFFEVAKGATIQNLGFENANISGGYQDVGAIVGQLQASTVKNCYVANSYIQGGDHTGAIVGLIRNLEGQSEDDPNLVGGTVSNCISDAHVVSTYYQAGGIVGVSRGGTVENCIFSGIVECKGGGNVGGVISLIDIAAKDAEGKETVATTTIKNNLIAASHLYGRNVRRVVFTADRATNMQNNYAIESVYIGSNSKNAGVLENQTDATTDNAANVADANAKGKAFFTGLGYDFDNTWKFFENTEGKMYPVLKWMKAPLPSVVFDMPENKSILFKDGIEAISLKPIHGSWGQKLKFTLTQGSNLAFYDESENALYAGDSDGNYKGSGTVTVQVTPATELAALFTMDAKNTFDVFIGKSDDVTEIATPEDFMKIKKNLAGNYKLTADIDMSNTEFTTFGNNTAEFTGTLDGNGHKISNLKLTATEGKDIGIFSITNSATIKNLAIDNATVSAGGQDHVGILAGTINGGTIDQVAISGTLTGNDHVGALAGDGNGVTVTNTYVDVKVTGYSQVGGFFGCTTGNLSVANSYFNGSASATTRGWVGGFIGLIDVKNTTVTIDKCVSLGNLTSVGSGSPHAINAFIGGNGAGNDPLAIVNFTNNIANSNAVMTVDGDNAQAWPVKNKTVDGGNVEDATQMTASLLKVQNAYTGLGWDFANVWKIDPANAEYPYPVLKQFGAISTGIKEITKNITNATYGIHISGNVLTITGLKGAGKVNVTNVAGQRVIALTTNDVTATTTLPGRGIYIITIVNNGTTKSYKVVNQ</sequence>
<dbReference type="InterPro" id="IPR026444">
    <property type="entry name" value="Secre_tail"/>
</dbReference>
<protein>
    <recommendedName>
        <fullName evidence="2">Peptidase M26 N-terminal domain-containing protein</fullName>
    </recommendedName>
</protein>
<dbReference type="STRING" id="1127699.HMPREF9151_00489"/>
<evidence type="ECO:0000256" key="1">
    <source>
        <dbReference type="SAM" id="SignalP"/>
    </source>
</evidence>
<proteinExistence type="predicted"/>
<dbReference type="GO" id="GO:0004222">
    <property type="term" value="F:metalloendopeptidase activity"/>
    <property type="evidence" value="ECO:0007669"/>
    <property type="project" value="InterPro"/>
</dbReference>
<dbReference type="GO" id="GO:0008270">
    <property type="term" value="F:zinc ion binding"/>
    <property type="evidence" value="ECO:0007669"/>
    <property type="project" value="InterPro"/>
</dbReference>
<accession>L1NHZ8</accession>
<evidence type="ECO:0000313" key="3">
    <source>
        <dbReference type="EMBL" id="EKY03144.1"/>
    </source>
</evidence>
<reference evidence="3 4" key="1">
    <citation type="submission" date="2012-05" db="EMBL/GenBank/DDBJ databases">
        <authorList>
            <person name="Weinstock G."/>
            <person name="Sodergren E."/>
            <person name="Lobos E.A."/>
            <person name="Fulton L."/>
            <person name="Fulton R."/>
            <person name="Courtney L."/>
            <person name="Fronick C."/>
            <person name="O'Laughlin M."/>
            <person name="Godfrey J."/>
            <person name="Wilson R.M."/>
            <person name="Miner T."/>
            <person name="Farmer C."/>
            <person name="Delehaunty K."/>
            <person name="Cordes M."/>
            <person name="Minx P."/>
            <person name="Tomlinson C."/>
            <person name="Chen J."/>
            <person name="Wollam A."/>
            <person name="Pepin K.H."/>
            <person name="Bhonagiri V."/>
            <person name="Zhang X."/>
            <person name="Suruliraj S."/>
            <person name="Warren W."/>
            <person name="Mitreva M."/>
            <person name="Mardis E.R."/>
            <person name="Wilson R.K."/>
        </authorList>
    </citation>
    <scope>NUCLEOTIDE SEQUENCE [LARGE SCALE GENOMIC DNA]</scope>
    <source>
        <strain evidence="3 4">F0055</strain>
    </source>
</reference>
<feature type="chain" id="PRO_5003954612" description="Peptidase M26 N-terminal domain-containing protein" evidence="1">
    <location>
        <begin position="27"/>
        <end position="1229"/>
    </location>
</feature>
<feature type="domain" description="Peptidase M26 N-terminal" evidence="2">
    <location>
        <begin position="840"/>
        <end position="944"/>
    </location>
</feature>
<dbReference type="GO" id="GO:0016020">
    <property type="term" value="C:membrane"/>
    <property type="evidence" value="ECO:0007669"/>
    <property type="project" value="InterPro"/>
</dbReference>
<dbReference type="NCBIfam" id="TIGR04183">
    <property type="entry name" value="Por_Secre_tail"/>
    <property type="match status" value="1"/>
</dbReference>
<dbReference type="EMBL" id="AMEP01000041">
    <property type="protein sequence ID" value="EKY03144.1"/>
    <property type="molecule type" value="Genomic_DNA"/>
</dbReference>
<dbReference type="PATRIC" id="fig|1127699.3.peg.445"/>
<dbReference type="AlphaFoldDB" id="L1NHZ8"/>
<dbReference type="RefSeq" id="WP_009161658.1">
    <property type="nucleotide sequence ID" value="NZ_KB290974.1"/>
</dbReference>
<dbReference type="InterPro" id="IPR011050">
    <property type="entry name" value="Pectin_lyase_fold/virulence"/>
</dbReference>
<dbReference type="SUPFAM" id="SSF51126">
    <property type="entry name" value="Pectin lyase-like"/>
    <property type="match status" value="1"/>
</dbReference>
<dbReference type="HOGENOM" id="CLU_269145_0_0_10"/>
<dbReference type="Gene3D" id="2.160.20.110">
    <property type="match status" value="3"/>
</dbReference>
<evidence type="ECO:0000259" key="2">
    <source>
        <dbReference type="Pfam" id="PF05342"/>
    </source>
</evidence>
<keyword evidence="1" id="KW-0732">Signal</keyword>
<dbReference type="InterPro" id="IPR008006">
    <property type="entry name" value="Peptidase_M26_N_dom"/>
</dbReference>
<feature type="signal peptide" evidence="1">
    <location>
        <begin position="1"/>
        <end position="26"/>
    </location>
</feature>
<comment type="caution">
    <text evidence="3">The sequence shown here is derived from an EMBL/GenBank/DDBJ whole genome shotgun (WGS) entry which is preliminary data.</text>
</comment>
<dbReference type="Proteomes" id="UP000010433">
    <property type="component" value="Unassembled WGS sequence"/>
</dbReference>